<sequence>MSLLSAAAAASSVTTTPPTLYFGYGSNLWQHQMRQRCATSTYQGIARLSNYQWQINQRGYANVVEMDGRTLHGQTSSDSGPAQEQQQHDHKKHYSNVTYGLLYSLLPADEAALDENEGVPFAYTKETLTVDIWASDDPSRRLDVGSEPPTMMGKVLVYINREMTRDSVPKAEYVERMNSGIRDALAVGVPEEYVEEVMRRFIPEKVDGEGWTEVAMQQAMRFEEGR</sequence>
<evidence type="ECO:0000256" key="3">
    <source>
        <dbReference type="SAM" id="MobiDB-lite"/>
    </source>
</evidence>
<dbReference type="RefSeq" id="XP_069196656.1">
    <property type="nucleotide sequence ID" value="XM_069344237.1"/>
</dbReference>
<dbReference type="CDD" id="cd06661">
    <property type="entry name" value="GGCT_like"/>
    <property type="match status" value="1"/>
</dbReference>
<dbReference type="GeneID" id="95978273"/>
<evidence type="ECO:0000313" key="5">
    <source>
        <dbReference type="Proteomes" id="UP001562354"/>
    </source>
</evidence>
<evidence type="ECO:0000256" key="2">
    <source>
        <dbReference type="ARBA" id="ARBA00023239"/>
    </source>
</evidence>
<keyword evidence="2" id="KW-0456">Lyase</keyword>
<reference evidence="4 5" key="1">
    <citation type="submission" date="2024-07" db="EMBL/GenBank/DDBJ databases">
        <title>Draft sequence of the Neodothiora populina.</title>
        <authorList>
            <person name="Drown D.D."/>
            <person name="Schuette U.S."/>
            <person name="Buechlein A.B."/>
            <person name="Rusch D.R."/>
            <person name="Winton L.W."/>
            <person name="Adams G.A."/>
        </authorList>
    </citation>
    <scope>NUCLEOTIDE SEQUENCE [LARGE SCALE GENOMIC DNA]</scope>
    <source>
        <strain evidence="4 5">CPC 39397</strain>
    </source>
</reference>
<dbReference type="PANTHER" id="PTHR12935:SF0">
    <property type="entry name" value="GAMMA-GLUTAMYLCYCLOTRANSFERASE"/>
    <property type="match status" value="1"/>
</dbReference>
<dbReference type="EMBL" id="JBFMKM010000016">
    <property type="protein sequence ID" value="KAL1296974.1"/>
    <property type="molecule type" value="Genomic_DNA"/>
</dbReference>
<comment type="caution">
    <text evidence="4">The sequence shown here is derived from an EMBL/GenBank/DDBJ whole genome shotgun (WGS) entry which is preliminary data.</text>
</comment>
<protein>
    <recommendedName>
        <fullName evidence="1">gamma-glutamylcyclotransferase</fullName>
        <ecNumber evidence="1">4.3.2.9</ecNumber>
    </recommendedName>
</protein>
<feature type="compositionally biased region" description="Polar residues" evidence="3">
    <location>
        <begin position="72"/>
        <end position="85"/>
    </location>
</feature>
<feature type="region of interest" description="Disordered" evidence="3">
    <location>
        <begin position="70"/>
        <end position="91"/>
    </location>
</feature>
<proteinExistence type="predicted"/>
<dbReference type="PANTHER" id="PTHR12935">
    <property type="entry name" value="GAMMA-GLUTAMYLCYCLOTRANSFERASE"/>
    <property type="match status" value="1"/>
</dbReference>
<evidence type="ECO:0000313" key="4">
    <source>
        <dbReference type="EMBL" id="KAL1296974.1"/>
    </source>
</evidence>
<dbReference type="InterPro" id="IPR017939">
    <property type="entry name" value="G-Glutamylcylcotransferase"/>
</dbReference>
<keyword evidence="5" id="KW-1185">Reference proteome</keyword>
<dbReference type="SUPFAM" id="SSF110857">
    <property type="entry name" value="Gamma-glutamyl cyclotransferase-like"/>
    <property type="match status" value="1"/>
</dbReference>
<dbReference type="InterPro" id="IPR036568">
    <property type="entry name" value="GGCT-like_sf"/>
</dbReference>
<gene>
    <name evidence="4" type="ORF">AAFC00_004573</name>
</gene>
<name>A0ABR3P2S9_9PEZI</name>
<dbReference type="EC" id="4.3.2.9" evidence="1"/>
<accession>A0ABR3P2S9</accession>
<organism evidence="4 5">
    <name type="scientific">Neodothiora populina</name>
    <dbReference type="NCBI Taxonomy" id="2781224"/>
    <lineage>
        <taxon>Eukaryota</taxon>
        <taxon>Fungi</taxon>
        <taxon>Dikarya</taxon>
        <taxon>Ascomycota</taxon>
        <taxon>Pezizomycotina</taxon>
        <taxon>Dothideomycetes</taxon>
        <taxon>Dothideomycetidae</taxon>
        <taxon>Dothideales</taxon>
        <taxon>Dothioraceae</taxon>
        <taxon>Neodothiora</taxon>
    </lineage>
</organism>
<evidence type="ECO:0000256" key="1">
    <source>
        <dbReference type="ARBA" id="ARBA00012346"/>
    </source>
</evidence>
<dbReference type="Gene3D" id="3.10.490.10">
    <property type="entry name" value="Gamma-glutamyl cyclotransferase-like"/>
    <property type="match status" value="1"/>
</dbReference>
<dbReference type="InterPro" id="IPR013024">
    <property type="entry name" value="GGCT-like"/>
</dbReference>
<dbReference type="Proteomes" id="UP001562354">
    <property type="component" value="Unassembled WGS sequence"/>
</dbReference>